<dbReference type="PRINTS" id="PR00422">
    <property type="entry name" value="TRANSFERRIN"/>
</dbReference>
<evidence type="ECO:0000256" key="1">
    <source>
        <dbReference type="SAM" id="Phobius"/>
    </source>
</evidence>
<dbReference type="SUPFAM" id="SSF53850">
    <property type="entry name" value="Periplasmic binding protein-like II"/>
    <property type="match status" value="2"/>
</dbReference>
<dbReference type="Pfam" id="PF00405">
    <property type="entry name" value="Transferrin"/>
    <property type="match status" value="2"/>
</dbReference>
<dbReference type="GO" id="GO:0006826">
    <property type="term" value="P:iron ion transport"/>
    <property type="evidence" value="ECO:0007669"/>
    <property type="project" value="TreeGrafter"/>
</dbReference>
<dbReference type="GO" id="GO:0005886">
    <property type="term" value="C:plasma membrane"/>
    <property type="evidence" value="ECO:0007669"/>
    <property type="project" value="TreeGrafter"/>
</dbReference>
<feature type="signal peptide" evidence="2">
    <location>
        <begin position="1"/>
        <end position="28"/>
    </location>
</feature>
<dbReference type="SMART" id="SM00094">
    <property type="entry name" value="TR_FER"/>
    <property type="match status" value="1"/>
</dbReference>
<evidence type="ECO:0000313" key="5">
    <source>
        <dbReference type="Proteomes" id="UP001497644"/>
    </source>
</evidence>
<keyword evidence="1" id="KW-0472">Membrane</keyword>
<keyword evidence="1" id="KW-0812">Transmembrane</keyword>
<dbReference type="PANTHER" id="PTHR11485:SF54">
    <property type="entry name" value="TRANSFERRIN"/>
    <property type="match status" value="1"/>
</dbReference>
<dbReference type="EMBL" id="OZ034824">
    <property type="protein sequence ID" value="CAL1674197.1"/>
    <property type="molecule type" value="Genomic_DNA"/>
</dbReference>
<reference evidence="4 5" key="1">
    <citation type="submission" date="2024-04" db="EMBL/GenBank/DDBJ databases">
        <authorList>
            <consortium name="Molecular Ecology Group"/>
        </authorList>
    </citation>
    <scope>NUCLEOTIDE SEQUENCE [LARGE SCALE GENOMIC DNA]</scope>
</reference>
<keyword evidence="1" id="KW-1133">Transmembrane helix</keyword>
<dbReference type="GO" id="GO:0005615">
    <property type="term" value="C:extracellular space"/>
    <property type="evidence" value="ECO:0007669"/>
    <property type="project" value="TreeGrafter"/>
</dbReference>
<dbReference type="PANTHER" id="PTHR11485">
    <property type="entry name" value="TRANSFERRIN"/>
    <property type="match status" value="1"/>
</dbReference>
<accession>A0AAV2N3M7</accession>
<feature type="domain" description="Transferrin-like" evidence="3">
    <location>
        <begin position="370"/>
        <end position="693"/>
    </location>
</feature>
<dbReference type="Proteomes" id="UP001497644">
    <property type="component" value="Chromosome 1"/>
</dbReference>
<dbReference type="CDD" id="cd13529">
    <property type="entry name" value="PBP2_transferrin"/>
    <property type="match status" value="1"/>
</dbReference>
<gene>
    <name evidence="4" type="ORF">LPLAT_LOCUS936</name>
</gene>
<organism evidence="4 5">
    <name type="scientific">Lasius platythorax</name>
    <dbReference type="NCBI Taxonomy" id="488582"/>
    <lineage>
        <taxon>Eukaryota</taxon>
        <taxon>Metazoa</taxon>
        <taxon>Ecdysozoa</taxon>
        <taxon>Arthropoda</taxon>
        <taxon>Hexapoda</taxon>
        <taxon>Insecta</taxon>
        <taxon>Pterygota</taxon>
        <taxon>Neoptera</taxon>
        <taxon>Endopterygota</taxon>
        <taxon>Hymenoptera</taxon>
        <taxon>Apocrita</taxon>
        <taxon>Aculeata</taxon>
        <taxon>Formicoidea</taxon>
        <taxon>Formicidae</taxon>
        <taxon>Formicinae</taxon>
        <taxon>Lasius</taxon>
        <taxon>Lasius</taxon>
    </lineage>
</organism>
<keyword evidence="2" id="KW-0732">Signal</keyword>
<feature type="chain" id="PRO_5043651658" description="Transferrin-like domain-containing protein" evidence="2">
    <location>
        <begin position="29"/>
        <end position="727"/>
    </location>
</feature>
<dbReference type="AlphaFoldDB" id="A0AAV2N3M7"/>
<protein>
    <recommendedName>
        <fullName evidence="3">Transferrin-like domain-containing protein</fullName>
    </recommendedName>
</protein>
<feature type="domain" description="Transferrin-like" evidence="3">
    <location>
        <begin position="38"/>
        <end position="357"/>
    </location>
</feature>
<sequence length="727" mass="83217">MATNPRSMIAFHMFHWLIFTLIFVNIHGQSTANIDKKWRLCVVKSEHTSKRIASLCPKLAESPIQCVIEPDRFGCLRRIIESDADFTVLEPEELVAIRNYYLYKVLVTNELKLIQYEAERFKIVAIAHKSVQRIWDIKGKRLCHPGFNTVDDWSTVFSTYLESLIIRKECNFNMTLFENRVHALSNFFEMACIAGPWSSDAIFDYQLKSKYKNLCAACENPSSCYNTDKYYGREGALLCLTDNVGDVTWVRLDDARVHFKAEMIDTQDYKFLCPDGTTKPLIFDQPCVWISKPWQVVVAASQSAVMIANLMNSMVNTTHCWKNSLLQLMENYYVTSANIDALEVPSDYLSRFPNFVSAYAQSGCRPSRAVRWCVMNNLELYKCESLRDASIVYGVEPTINCFQQTSESCLKGVQNGLMDIFLARPENLLEARMRGLKPIVHAMTNVKEEVNRIVAIVRVNSPFKIIKDLKGARASFTGYRSVGWNAFVTLMRNMSSRNWDCSDAQAVAKFFKNSCVLDWNNNKELPANLHSLCKKDAKRTNDDLDAFDYLTSGTVDVAFVNLKVIESKTEAGDFYYEKIDHRNINRRPKYRILGPTDTSHGVPYLLAWTTLGSIVAHENITDLRRQEIYSMLLEMDKLFGKKFNGQTPAFSLYGPYDGNHDLIFPDGTRNLQLHGHQVLRERNYDEIVENFTKQEVCSAASTWMSHFLGTVSLCIIVVIILNRLLNC</sequence>
<proteinExistence type="predicted"/>
<dbReference type="GO" id="GO:0005769">
    <property type="term" value="C:early endosome"/>
    <property type="evidence" value="ECO:0007669"/>
    <property type="project" value="TreeGrafter"/>
</dbReference>
<dbReference type="Gene3D" id="3.40.190.10">
    <property type="entry name" value="Periplasmic binding protein-like II"/>
    <property type="match status" value="4"/>
</dbReference>
<name>A0AAV2N3M7_9HYME</name>
<dbReference type="GO" id="GO:0055037">
    <property type="term" value="C:recycling endosome"/>
    <property type="evidence" value="ECO:0007669"/>
    <property type="project" value="TreeGrafter"/>
</dbReference>
<evidence type="ECO:0000259" key="3">
    <source>
        <dbReference type="PROSITE" id="PS51408"/>
    </source>
</evidence>
<keyword evidence="5" id="KW-1185">Reference proteome</keyword>
<dbReference type="InterPro" id="IPR001156">
    <property type="entry name" value="Transferrin-like_dom"/>
</dbReference>
<evidence type="ECO:0000256" key="2">
    <source>
        <dbReference type="SAM" id="SignalP"/>
    </source>
</evidence>
<feature type="transmembrane region" description="Helical" evidence="1">
    <location>
        <begin position="703"/>
        <end position="725"/>
    </location>
</feature>
<evidence type="ECO:0000313" key="4">
    <source>
        <dbReference type="EMBL" id="CAL1674197.1"/>
    </source>
</evidence>
<dbReference type="PROSITE" id="PS51408">
    <property type="entry name" value="TRANSFERRIN_LIKE_4"/>
    <property type="match status" value="2"/>
</dbReference>